<feature type="region of interest" description="Disordered" evidence="1">
    <location>
        <begin position="38"/>
        <end position="58"/>
    </location>
</feature>
<dbReference type="RefSeq" id="WP_253240094.1">
    <property type="nucleotide sequence ID" value="NZ_JAMYJR010000028.1"/>
</dbReference>
<name>A0ABT1DU04_9ACTN</name>
<evidence type="ECO:0000313" key="3">
    <source>
        <dbReference type="Proteomes" id="UP001523369"/>
    </source>
</evidence>
<dbReference type="Gene3D" id="3.60.110.10">
    <property type="entry name" value="Carbon-nitrogen hydrolase"/>
    <property type="match status" value="1"/>
</dbReference>
<keyword evidence="3" id="KW-1185">Reference proteome</keyword>
<reference evidence="2 3" key="1">
    <citation type="submission" date="2022-06" db="EMBL/GenBank/DDBJ databases">
        <title>New Species of the Genus Actinoplanes, ActinopZanes ferrugineus.</title>
        <authorList>
            <person name="Ding P."/>
        </authorList>
    </citation>
    <scope>NUCLEOTIDE SEQUENCE [LARGE SCALE GENOMIC DNA]</scope>
    <source>
        <strain evidence="2 3">TRM88003</strain>
    </source>
</reference>
<organism evidence="2 3">
    <name type="scientific">Paractinoplanes aksuensis</name>
    <dbReference type="NCBI Taxonomy" id="2939490"/>
    <lineage>
        <taxon>Bacteria</taxon>
        <taxon>Bacillati</taxon>
        <taxon>Actinomycetota</taxon>
        <taxon>Actinomycetes</taxon>
        <taxon>Micromonosporales</taxon>
        <taxon>Micromonosporaceae</taxon>
        <taxon>Paractinoplanes</taxon>
    </lineage>
</organism>
<evidence type="ECO:0000313" key="2">
    <source>
        <dbReference type="EMBL" id="MCO8274018.1"/>
    </source>
</evidence>
<dbReference type="InterPro" id="IPR036526">
    <property type="entry name" value="C-N_Hydrolase_sf"/>
</dbReference>
<sequence>MRIAVAQTDVTTDPRVNGVAIRDAMRRAAGLGARLVHSSEGALSGHGSDPRSTDRTWL</sequence>
<dbReference type="EMBL" id="JAMYJR010000028">
    <property type="protein sequence ID" value="MCO8274018.1"/>
    <property type="molecule type" value="Genomic_DNA"/>
</dbReference>
<accession>A0ABT1DU04</accession>
<protein>
    <submittedName>
        <fullName evidence="2">Uncharacterized protein</fullName>
    </submittedName>
</protein>
<evidence type="ECO:0000256" key="1">
    <source>
        <dbReference type="SAM" id="MobiDB-lite"/>
    </source>
</evidence>
<proteinExistence type="predicted"/>
<comment type="caution">
    <text evidence="2">The sequence shown here is derived from an EMBL/GenBank/DDBJ whole genome shotgun (WGS) entry which is preliminary data.</text>
</comment>
<dbReference type="Proteomes" id="UP001523369">
    <property type="component" value="Unassembled WGS sequence"/>
</dbReference>
<feature type="compositionally biased region" description="Basic and acidic residues" evidence="1">
    <location>
        <begin position="48"/>
        <end position="58"/>
    </location>
</feature>
<dbReference type="SUPFAM" id="SSF56317">
    <property type="entry name" value="Carbon-nitrogen hydrolase"/>
    <property type="match status" value="1"/>
</dbReference>
<gene>
    <name evidence="2" type="ORF">M1L60_25795</name>
</gene>